<accession>E3M0N6</accession>
<dbReference type="InterPro" id="IPR036397">
    <property type="entry name" value="RNaseH_sf"/>
</dbReference>
<dbReference type="InterPro" id="IPR036085">
    <property type="entry name" value="PAZ_dom_sf"/>
</dbReference>
<dbReference type="PROSITE" id="PS50821">
    <property type="entry name" value="PAZ"/>
    <property type="match status" value="1"/>
</dbReference>
<dbReference type="OMA" id="QRTANSN"/>
<feature type="domain" description="Piwi" evidence="4">
    <location>
        <begin position="560"/>
        <end position="886"/>
    </location>
</feature>
<dbReference type="CDD" id="cd02846">
    <property type="entry name" value="PAZ_argonaute_like"/>
    <property type="match status" value="1"/>
</dbReference>
<dbReference type="InterPro" id="IPR012337">
    <property type="entry name" value="RNaseH-like_sf"/>
</dbReference>
<evidence type="ECO:0000259" key="3">
    <source>
        <dbReference type="PROSITE" id="PS50821"/>
    </source>
</evidence>
<dbReference type="PROSITE" id="PS50822">
    <property type="entry name" value="PIWI"/>
    <property type="match status" value="1"/>
</dbReference>
<dbReference type="SUPFAM" id="SSF53098">
    <property type="entry name" value="Ribonuclease H-like"/>
    <property type="match status" value="1"/>
</dbReference>
<reference evidence="5" key="1">
    <citation type="submission" date="2007-07" db="EMBL/GenBank/DDBJ databases">
        <title>PCAP assembly of the Caenorhabditis remanei genome.</title>
        <authorList>
            <consortium name="The Caenorhabditis remanei Sequencing Consortium"/>
            <person name="Wilson R.K."/>
        </authorList>
    </citation>
    <scope>NUCLEOTIDE SEQUENCE [LARGE SCALE GENOMIC DNA]</scope>
    <source>
        <strain evidence="5">PB4641</strain>
    </source>
</reference>
<dbReference type="HOGENOM" id="CLU_310185_0_0_1"/>
<evidence type="ECO:0008006" key="7">
    <source>
        <dbReference type="Google" id="ProtNLM"/>
    </source>
</evidence>
<dbReference type="STRING" id="31234.E3M0N6"/>
<dbReference type="EMBL" id="DS268420">
    <property type="protein sequence ID" value="EFO87959.1"/>
    <property type="molecule type" value="Genomic_DNA"/>
</dbReference>
<dbReference type="PANTHER" id="PTHR22891">
    <property type="entry name" value="EUKARYOTIC TRANSLATION INITIATION FACTOR 2C"/>
    <property type="match status" value="1"/>
</dbReference>
<proteinExistence type="inferred from homology"/>
<dbReference type="SUPFAM" id="SSF101690">
    <property type="entry name" value="PAZ domain"/>
    <property type="match status" value="1"/>
</dbReference>
<dbReference type="eggNOG" id="KOG1041">
    <property type="taxonomic scope" value="Eukaryota"/>
</dbReference>
<evidence type="ECO:0000313" key="6">
    <source>
        <dbReference type="Proteomes" id="UP000008281"/>
    </source>
</evidence>
<feature type="compositionally biased region" description="Low complexity" evidence="2">
    <location>
        <begin position="773"/>
        <end position="788"/>
    </location>
</feature>
<dbReference type="OrthoDB" id="9981668at2759"/>
<dbReference type="InParanoid" id="E3M0N6"/>
<sequence length="943" mass="105601">MTTYKIIKAIDECSQRLGELNIQPAPKIYPNPSDPGRFSNEIDIQTNIFGLEVDKKTELFQYIVSIKADLTVKKEVVFTKKGKEDFVVVDRHEKCATIISHAFRKFSDFFKTDKNCLIYDGQSVLFSSINLFEEFPDSQTKTKQIQINGTELSHLDLQNLPYIKLEVYSSKNPPIVLSAESLGQRTANSNLDANNRAYSQILELALCQSGIRKTLKGVCFENGKLFFIKPLEDGFVREDIVDVGDGKSMLPGIKRTIQFIEGPYGRGNNNPAIVIDASKVAFHKEQLVMDKIAEIILKNPTLGIQEFEREKCIPVIRGLDCYSTYSGRTRHLKIEGIHPLDASTARFELKDGGNCTVEKYFEERYKIKLRHPRANLLICKHRGNQNFFPMELMTISKNQRVTISQQTSFQSQKTTKEHAVLPDVRQRLIMTGMAAADICSKNYILSELGVNVCPEPLMAKGQLLPPNRIQFSTQNTEATSGKWRFSGFVRPSEPPKIWAMYAVGYANNSFSIEIFGKFVSMFMHGCQSKGIQIGEPAESKLVHVDDMENVLEIAGRSDCSFVFVISDDSISHLHQKYKMIERKYEMIVQDMRMSLANNVVTQGKRLTLENVINKTNLKLGGTNYLVMDTKLNDVLVIGVGLSLPTGASKFVSLGKEILSPLVVGYASNGKTPQEFTGDFVLSPVGQVTISSIEEIISQCLELYNKCRQKLPKRVLVYRSGSSDGAHGAIIAHEIPLARVAIGRFSSAIKLIYVVVSKDHTYRFFKNNLDNIDTASSSSSSSSSGASRTSSRKADQMNIPPGVLLDSVVTHPACKQFFLNSHTTLQGTAKTPLYTILADDCDAKLSTLEEITYNLCHCHQIVGLTTSLPTPLYVANEYAKRGRNLFTERWFVFLVFLSHINYFSCSSVEPVIIGAGNEKSTLEKVTDELSYKEKRGLLYRRINA</sequence>
<organism evidence="6">
    <name type="scientific">Caenorhabditis remanei</name>
    <name type="common">Caenorhabditis vulgaris</name>
    <dbReference type="NCBI Taxonomy" id="31234"/>
    <lineage>
        <taxon>Eukaryota</taxon>
        <taxon>Metazoa</taxon>
        <taxon>Ecdysozoa</taxon>
        <taxon>Nematoda</taxon>
        <taxon>Chromadorea</taxon>
        <taxon>Rhabditida</taxon>
        <taxon>Rhabditina</taxon>
        <taxon>Rhabditomorpha</taxon>
        <taxon>Rhabditoidea</taxon>
        <taxon>Rhabditidae</taxon>
        <taxon>Peloderinae</taxon>
        <taxon>Caenorhabditis</taxon>
    </lineage>
</organism>
<dbReference type="InterPro" id="IPR003165">
    <property type="entry name" value="Piwi"/>
</dbReference>
<evidence type="ECO:0000256" key="1">
    <source>
        <dbReference type="RuleBase" id="RU361178"/>
    </source>
</evidence>
<evidence type="ECO:0000313" key="5">
    <source>
        <dbReference type="EMBL" id="EFO87959.1"/>
    </source>
</evidence>
<dbReference type="Pfam" id="PF02170">
    <property type="entry name" value="PAZ"/>
    <property type="match status" value="1"/>
</dbReference>
<dbReference type="SMART" id="SM00949">
    <property type="entry name" value="PAZ"/>
    <property type="match status" value="1"/>
</dbReference>
<dbReference type="Gene3D" id="3.40.50.2300">
    <property type="match status" value="1"/>
</dbReference>
<dbReference type="SMART" id="SM00950">
    <property type="entry name" value="Piwi"/>
    <property type="match status" value="1"/>
</dbReference>
<protein>
    <recommendedName>
        <fullName evidence="7">Piwi domain-containing protein</fullName>
    </recommendedName>
</protein>
<dbReference type="Gene3D" id="3.30.420.10">
    <property type="entry name" value="Ribonuclease H-like superfamily/Ribonuclease H"/>
    <property type="match status" value="1"/>
</dbReference>
<evidence type="ECO:0000256" key="2">
    <source>
        <dbReference type="SAM" id="MobiDB-lite"/>
    </source>
</evidence>
<dbReference type="GO" id="GO:0003723">
    <property type="term" value="F:RNA binding"/>
    <property type="evidence" value="ECO:0007669"/>
    <property type="project" value="InterPro"/>
</dbReference>
<comment type="similarity">
    <text evidence="1">Belongs to the argonaute family.</text>
</comment>
<dbReference type="InterPro" id="IPR003100">
    <property type="entry name" value="PAZ_dom"/>
</dbReference>
<dbReference type="AlphaFoldDB" id="E3M0N6"/>
<keyword evidence="6" id="KW-1185">Reference proteome</keyword>
<feature type="region of interest" description="Disordered" evidence="2">
    <location>
        <begin position="773"/>
        <end position="797"/>
    </location>
</feature>
<feature type="domain" description="PAZ" evidence="3">
    <location>
        <begin position="291"/>
        <end position="397"/>
    </location>
</feature>
<evidence type="ECO:0000259" key="4">
    <source>
        <dbReference type="PROSITE" id="PS50822"/>
    </source>
</evidence>
<dbReference type="Proteomes" id="UP000008281">
    <property type="component" value="Unassembled WGS sequence"/>
</dbReference>
<dbReference type="Pfam" id="PF02171">
    <property type="entry name" value="Piwi"/>
    <property type="match status" value="1"/>
</dbReference>
<name>E3M0N6_CAERE</name>
<gene>
    <name evidence="5" type="ORF">CRE_05670</name>
</gene>
<dbReference type="Gene3D" id="2.170.260.10">
    <property type="entry name" value="paz domain"/>
    <property type="match status" value="1"/>
</dbReference>